<dbReference type="AlphaFoldDB" id="A0A1K1SZL3"/>
<sequence length="229" mass="26413">MRMLKYSVLIVWLTLIILKSQAQYFYYRTQPDAGLIVGYDFSRLNLTSYYSVSQKRNGTPVPYIHFGGYLNIPLVDNIVLGIELMYACYGMNYRYRPDMYELPNGMDYDLNRERIQYLINNFWFRCKYGRGALQGGVKVSGLLYSSGTERNLIWSGHHNDLYQKINVRFMVGAECAFFNGAITAYLHSGIPIFFDKDILSADDGKGAFPNSTQMRLLDLQIGTKVRFGR</sequence>
<accession>A0A1K1SZL3</accession>
<dbReference type="Proteomes" id="UP000183788">
    <property type="component" value="Unassembled WGS sequence"/>
</dbReference>
<evidence type="ECO:0000313" key="2">
    <source>
        <dbReference type="Proteomes" id="UP000183788"/>
    </source>
</evidence>
<reference evidence="1 2" key="1">
    <citation type="submission" date="2016-11" db="EMBL/GenBank/DDBJ databases">
        <authorList>
            <person name="Jaros S."/>
            <person name="Januszkiewicz K."/>
            <person name="Wedrychowicz H."/>
        </authorList>
    </citation>
    <scope>NUCLEOTIDE SEQUENCE [LARGE SCALE GENOMIC DNA]</scope>
    <source>
        <strain evidence="1 2">DSM 784</strain>
    </source>
</reference>
<gene>
    <name evidence="1" type="ORF">SAMN05661012_06490</name>
</gene>
<proteinExistence type="predicted"/>
<dbReference type="EMBL" id="FPIZ01000043">
    <property type="protein sequence ID" value="SFW89792.1"/>
    <property type="molecule type" value="Genomic_DNA"/>
</dbReference>
<name>A0A1K1SZL3_9BACT</name>
<protein>
    <submittedName>
        <fullName evidence="1">Uncharacterized protein</fullName>
    </submittedName>
</protein>
<dbReference type="STRING" id="1004.SAMN05661012_06490"/>
<organism evidence="1 2">
    <name type="scientific">Chitinophaga sancti</name>
    <dbReference type="NCBI Taxonomy" id="1004"/>
    <lineage>
        <taxon>Bacteria</taxon>
        <taxon>Pseudomonadati</taxon>
        <taxon>Bacteroidota</taxon>
        <taxon>Chitinophagia</taxon>
        <taxon>Chitinophagales</taxon>
        <taxon>Chitinophagaceae</taxon>
        <taxon>Chitinophaga</taxon>
    </lineage>
</organism>
<evidence type="ECO:0000313" key="1">
    <source>
        <dbReference type="EMBL" id="SFW89792.1"/>
    </source>
</evidence>